<sequence>MGTSHPGVSPQLSSTQVVQLQQQQQQFQSTNAAQSSQQPQSFPSSNMKNGITQFNNSGSSFPMSPGRNSNNPNNHGSPESMPSPGGSISEESILKSWSISTLHDNIYLNPNLARDDPRNDLGTFMYLPSEFEYGDAPALSPAASSVNGGGSNSAGNGGTGSDGGMSPRPL</sequence>
<evidence type="ECO:0000313" key="3">
    <source>
        <dbReference type="Proteomes" id="UP000726737"/>
    </source>
</evidence>
<comment type="caution">
    <text evidence="2">The sequence shown here is derived from an EMBL/GenBank/DDBJ whole genome shotgun (WGS) entry which is preliminary data.</text>
</comment>
<accession>A0A9P6TXY5</accession>
<name>A0A9P6TXY5_9FUNG</name>
<feature type="compositionally biased region" description="Low complexity" evidence="1">
    <location>
        <begin position="76"/>
        <end position="89"/>
    </location>
</feature>
<protein>
    <submittedName>
        <fullName evidence="2">Uncharacterized protein</fullName>
    </submittedName>
</protein>
<dbReference type="EMBL" id="JAAAJA010000553">
    <property type="protein sequence ID" value="KAG0251993.1"/>
    <property type="molecule type" value="Genomic_DNA"/>
</dbReference>
<keyword evidence="3" id="KW-1185">Reference proteome</keyword>
<dbReference type="Proteomes" id="UP000726737">
    <property type="component" value="Unassembled WGS sequence"/>
</dbReference>
<evidence type="ECO:0000313" key="2">
    <source>
        <dbReference type="EMBL" id="KAG0251993.1"/>
    </source>
</evidence>
<evidence type="ECO:0000256" key="1">
    <source>
        <dbReference type="SAM" id="MobiDB-lite"/>
    </source>
</evidence>
<feature type="compositionally biased region" description="Gly residues" evidence="1">
    <location>
        <begin position="147"/>
        <end position="163"/>
    </location>
</feature>
<feature type="region of interest" description="Disordered" evidence="1">
    <location>
        <begin position="135"/>
        <end position="170"/>
    </location>
</feature>
<feature type="region of interest" description="Disordered" evidence="1">
    <location>
        <begin position="1"/>
        <end position="89"/>
    </location>
</feature>
<dbReference type="OrthoDB" id="2415838at2759"/>
<gene>
    <name evidence="2" type="ORF">BG011_007271</name>
</gene>
<proteinExistence type="predicted"/>
<dbReference type="AlphaFoldDB" id="A0A9P6TXY5"/>
<reference evidence="2" key="1">
    <citation type="journal article" date="2020" name="Fungal Divers.">
        <title>Resolving the Mortierellaceae phylogeny through synthesis of multi-gene phylogenetics and phylogenomics.</title>
        <authorList>
            <person name="Vandepol N."/>
            <person name="Liber J."/>
            <person name="Desiro A."/>
            <person name="Na H."/>
            <person name="Kennedy M."/>
            <person name="Barry K."/>
            <person name="Grigoriev I.V."/>
            <person name="Miller A.N."/>
            <person name="O'Donnell K."/>
            <person name="Stajich J.E."/>
            <person name="Bonito G."/>
        </authorList>
    </citation>
    <scope>NUCLEOTIDE SEQUENCE</scope>
    <source>
        <strain evidence="2">KOD948</strain>
    </source>
</reference>
<feature type="compositionally biased region" description="Low complexity" evidence="1">
    <location>
        <begin position="9"/>
        <end position="46"/>
    </location>
</feature>
<feature type="compositionally biased region" description="Polar residues" evidence="1">
    <location>
        <begin position="47"/>
        <end position="75"/>
    </location>
</feature>
<organism evidence="2 3">
    <name type="scientific">Mortierella polycephala</name>
    <dbReference type="NCBI Taxonomy" id="41804"/>
    <lineage>
        <taxon>Eukaryota</taxon>
        <taxon>Fungi</taxon>
        <taxon>Fungi incertae sedis</taxon>
        <taxon>Mucoromycota</taxon>
        <taxon>Mortierellomycotina</taxon>
        <taxon>Mortierellomycetes</taxon>
        <taxon>Mortierellales</taxon>
        <taxon>Mortierellaceae</taxon>
        <taxon>Mortierella</taxon>
    </lineage>
</organism>